<proteinExistence type="predicted"/>
<accession>A0AAV7VZV1</accession>
<dbReference type="EMBL" id="JANPWB010000002">
    <property type="protein sequence ID" value="KAJ1206758.1"/>
    <property type="molecule type" value="Genomic_DNA"/>
</dbReference>
<evidence type="ECO:0000313" key="1">
    <source>
        <dbReference type="EMBL" id="KAJ1206758.1"/>
    </source>
</evidence>
<evidence type="ECO:0000313" key="2">
    <source>
        <dbReference type="Proteomes" id="UP001066276"/>
    </source>
</evidence>
<organism evidence="1 2">
    <name type="scientific">Pleurodeles waltl</name>
    <name type="common">Iberian ribbed newt</name>
    <dbReference type="NCBI Taxonomy" id="8319"/>
    <lineage>
        <taxon>Eukaryota</taxon>
        <taxon>Metazoa</taxon>
        <taxon>Chordata</taxon>
        <taxon>Craniata</taxon>
        <taxon>Vertebrata</taxon>
        <taxon>Euteleostomi</taxon>
        <taxon>Amphibia</taxon>
        <taxon>Batrachia</taxon>
        <taxon>Caudata</taxon>
        <taxon>Salamandroidea</taxon>
        <taxon>Salamandridae</taxon>
        <taxon>Pleurodelinae</taxon>
        <taxon>Pleurodeles</taxon>
    </lineage>
</organism>
<dbReference type="Proteomes" id="UP001066276">
    <property type="component" value="Chromosome 1_2"/>
</dbReference>
<comment type="caution">
    <text evidence="1">The sequence shown here is derived from an EMBL/GenBank/DDBJ whole genome shotgun (WGS) entry which is preliminary data.</text>
</comment>
<keyword evidence="2" id="KW-1185">Reference proteome</keyword>
<dbReference type="AlphaFoldDB" id="A0AAV7VZV1"/>
<reference evidence="1" key="1">
    <citation type="journal article" date="2022" name="bioRxiv">
        <title>Sequencing and chromosome-scale assembly of the giantPleurodeles waltlgenome.</title>
        <authorList>
            <person name="Brown T."/>
            <person name="Elewa A."/>
            <person name="Iarovenko S."/>
            <person name="Subramanian E."/>
            <person name="Araus A.J."/>
            <person name="Petzold A."/>
            <person name="Susuki M."/>
            <person name="Suzuki K.-i.T."/>
            <person name="Hayashi T."/>
            <person name="Toyoda A."/>
            <person name="Oliveira C."/>
            <person name="Osipova E."/>
            <person name="Leigh N.D."/>
            <person name="Simon A."/>
            <person name="Yun M.H."/>
        </authorList>
    </citation>
    <scope>NUCLEOTIDE SEQUENCE</scope>
    <source>
        <strain evidence="1">20211129_DDA</strain>
        <tissue evidence="1">Liver</tissue>
    </source>
</reference>
<gene>
    <name evidence="1" type="ORF">NDU88_002158</name>
</gene>
<name>A0AAV7VZV1_PLEWA</name>
<protein>
    <submittedName>
        <fullName evidence="1">Uncharacterized protein</fullName>
    </submittedName>
</protein>
<sequence>MSDAQIASALHVFYQDLYSVQRDDPGPSLHYLEQACTAKLTPEEAAPLEAPIRKALYPSLAPILTRLFNNIRGLEDLLSSMLDVAIVVIPKP</sequence>